<keyword evidence="4" id="KW-0808">Transferase</keyword>
<dbReference type="NCBIfam" id="NF008300">
    <property type="entry name" value="PRK11088.1"/>
    <property type="match status" value="1"/>
</dbReference>
<evidence type="ECO:0000313" key="5">
    <source>
        <dbReference type="Proteomes" id="UP000284119"/>
    </source>
</evidence>
<dbReference type="PANTHER" id="PTHR43460:SF1">
    <property type="entry name" value="METHYLTRANSFERASE TYPE 11 DOMAIN-CONTAINING PROTEIN"/>
    <property type="match status" value="1"/>
</dbReference>
<dbReference type="InterPro" id="IPR052939">
    <property type="entry name" value="23S_rRNA_MeTrnsfrase_RlmA"/>
</dbReference>
<dbReference type="InterPro" id="IPR029063">
    <property type="entry name" value="SAM-dependent_MTases_sf"/>
</dbReference>
<dbReference type="InterPro" id="IPR048647">
    <property type="entry name" value="RlmA_N"/>
</dbReference>
<dbReference type="GO" id="GO:0052911">
    <property type="term" value="F:23S rRNA (guanine(745)-N(1))-methyltransferase activity"/>
    <property type="evidence" value="ECO:0007669"/>
    <property type="project" value="UniProtKB-EC"/>
</dbReference>
<dbReference type="Gene3D" id="3.40.50.150">
    <property type="entry name" value="Vaccinia Virus protein VP39"/>
    <property type="match status" value="1"/>
</dbReference>
<gene>
    <name evidence="4" type="ORF">D5396_02505</name>
</gene>
<dbReference type="RefSeq" id="WP_112168762.1">
    <property type="nucleotide sequence ID" value="NZ_JYDE01000037.1"/>
</dbReference>
<dbReference type="PIRSF" id="PIRSF018249">
    <property type="entry name" value="MyrA_prd"/>
    <property type="match status" value="1"/>
</dbReference>
<accession>A0ABX9P4S0</accession>
<dbReference type="Proteomes" id="UP000284119">
    <property type="component" value="Unassembled WGS sequence"/>
</dbReference>
<dbReference type="EMBL" id="RAHG01000001">
    <property type="protein sequence ID" value="RJT16010.1"/>
    <property type="molecule type" value="Genomic_DNA"/>
</dbReference>
<proteinExistence type="predicted"/>
<feature type="domain" description="23S rRNA (guanine(745)-N(1))-methyltransferase N-terminal" evidence="3">
    <location>
        <begin position="3"/>
        <end position="46"/>
    </location>
</feature>
<dbReference type="InterPro" id="IPR041698">
    <property type="entry name" value="Methyltransf_25"/>
</dbReference>
<dbReference type="EC" id="2.1.1.187" evidence="4"/>
<protein>
    <submittedName>
        <fullName evidence="4">23S rRNA (Guanine(745)-N(1))-methyltransferase</fullName>
        <ecNumber evidence="4">2.1.1.187</ecNumber>
    </submittedName>
</protein>
<organism evidence="4 5">
    <name type="scientific">Rahnella inusitata</name>
    <dbReference type="NCBI Taxonomy" id="58169"/>
    <lineage>
        <taxon>Bacteria</taxon>
        <taxon>Pseudomonadati</taxon>
        <taxon>Pseudomonadota</taxon>
        <taxon>Gammaproteobacteria</taxon>
        <taxon>Enterobacterales</taxon>
        <taxon>Yersiniaceae</taxon>
        <taxon>Rahnella</taxon>
    </lineage>
</organism>
<comment type="caution">
    <text evidence="4">The sequence shown here is derived from an EMBL/GenBank/DDBJ whole genome shotgun (WGS) entry which is preliminary data.</text>
</comment>
<dbReference type="SUPFAM" id="SSF53335">
    <property type="entry name" value="S-adenosyl-L-methionine-dependent methyltransferases"/>
    <property type="match status" value="1"/>
</dbReference>
<feature type="domain" description="Methyltransferase" evidence="2">
    <location>
        <begin position="90"/>
        <end position="175"/>
    </location>
</feature>
<dbReference type="CDD" id="cd02440">
    <property type="entry name" value="AdoMet_MTases"/>
    <property type="match status" value="1"/>
</dbReference>
<keyword evidence="5" id="KW-1185">Reference proteome</keyword>
<keyword evidence="1" id="KW-0949">S-adenosyl-L-methionine</keyword>
<dbReference type="Pfam" id="PF13649">
    <property type="entry name" value="Methyltransf_25"/>
    <property type="match status" value="1"/>
</dbReference>
<dbReference type="InterPro" id="IPR016718">
    <property type="entry name" value="rRNA_m1G-MeTrfase_A_prd"/>
</dbReference>
<evidence type="ECO:0000259" key="2">
    <source>
        <dbReference type="Pfam" id="PF13649"/>
    </source>
</evidence>
<dbReference type="PANTHER" id="PTHR43460">
    <property type="entry name" value="METHYLTRANSFERASE"/>
    <property type="match status" value="1"/>
</dbReference>
<evidence type="ECO:0000259" key="3">
    <source>
        <dbReference type="Pfam" id="PF21302"/>
    </source>
</evidence>
<evidence type="ECO:0000313" key="4">
    <source>
        <dbReference type="EMBL" id="RJT16010.1"/>
    </source>
</evidence>
<dbReference type="Pfam" id="PF21302">
    <property type="entry name" value="Zn_ribbon_RlmA"/>
    <property type="match status" value="1"/>
</dbReference>
<name>A0ABX9P4S0_9GAMM</name>
<sequence length="279" mass="31441">MTYQCPLCFQPLELTGQQWRCPQNHQFDHAKEGYVNLMPVQHKRSKQPGDSTEMMMSRRAFLDAGHYQPLRDRLVTLLDELLPQNATALLDIGCGEGYYTTAIAERLALTRAMKVYGLDVAKVAIRYAAKRYHSAAFCVASSHRLPFAEASLDAVVRIYAPCKAQELYRAVKPGGVVLTVAPGPRHLYQLKGLIYQDVQLHAELDEQLEGFERIATESLAYAMQLTGPEAFDLLQMTPFAWRATEEVMANLKAETAFGCETDFVIRLHQRKPDDESINS</sequence>
<evidence type="ECO:0000256" key="1">
    <source>
        <dbReference type="ARBA" id="ARBA00022691"/>
    </source>
</evidence>
<reference evidence="4 5" key="1">
    <citation type="submission" date="2018-09" db="EMBL/GenBank/DDBJ databases">
        <authorList>
            <person name="Le Fleche-Mateos A."/>
        </authorList>
    </citation>
    <scope>NUCLEOTIDE SEQUENCE [LARGE SCALE GENOMIC DNA]</scope>
    <source>
        <strain evidence="4 5">DSM 30078</strain>
    </source>
</reference>
<keyword evidence="4" id="KW-0489">Methyltransferase</keyword>